<comment type="caution">
    <text evidence="1">The sequence shown here is derived from an EMBL/GenBank/DDBJ whole genome shotgun (WGS) entry which is preliminary data.</text>
</comment>
<organism evidence="1 2">
    <name type="scientific">Arabidopsis thaliana x Arabidopsis arenosa</name>
    <dbReference type="NCBI Taxonomy" id="1240361"/>
    <lineage>
        <taxon>Eukaryota</taxon>
        <taxon>Viridiplantae</taxon>
        <taxon>Streptophyta</taxon>
        <taxon>Embryophyta</taxon>
        <taxon>Tracheophyta</taxon>
        <taxon>Spermatophyta</taxon>
        <taxon>Magnoliopsida</taxon>
        <taxon>eudicotyledons</taxon>
        <taxon>Gunneridae</taxon>
        <taxon>Pentapetalae</taxon>
        <taxon>rosids</taxon>
        <taxon>malvids</taxon>
        <taxon>Brassicales</taxon>
        <taxon>Brassicaceae</taxon>
        <taxon>Camelineae</taxon>
        <taxon>Arabidopsis</taxon>
    </lineage>
</organism>
<name>A0A8T2A2F3_9BRAS</name>
<accession>A0A8T2A2F3</accession>
<sequence length="70" mass="7860">CYGHDNKLPNHSNMPTWLRHMSPTCLPKTSQRLRVHGPSCPLSRSNHNKPSPLLCPRGISLTLAFSFLPL</sequence>
<dbReference type="Proteomes" id="UP000694240">
    <property type="component" value="Chromosome 9"/>
</dbReference>
<gene>
    <name evidence="1" type="ORF">ISN45_Aa04g002600</name>
</gene>
<evidence type="ECO:0000313" key="2">
    <source>
        <dbReference type="Proteomes" id="UP000694240"/>
    </source>
</evidence>
<protein>
    <submittedName>
        <fullName evidence="1">Uncharacterized protein</fullName>
    </submittedName>
</protein>
<keyword evidence="2" id="KW-1185">Reference proteome</keyword>
<dbReference type="AlphaFoldDB" id="A0A8T2A2F3"/>
<feature type="non-terminal residue" evidence="1">
    <location>
        <position position="1"/>
    </location>
</feature>
<dbReference type="EMBL" id="JAEFBK010000009">
    <property type="protein sequence ID" value="KAG7567378.1"/>
    <property type="molecule type" value="Genomic_DNA"/>
</dbReference>
<evidence type="ECO:0000313" key="1">
    <source>
        <dbReference type="EMBL" id="KAG7567378.1"/>
    </source>
</evidence>
<reference evidence="1 2" key="1">
    <citation type="submission" date="2020-12" db="EMBL/GenBank/DDBJ databases">
        <title>Concerted genomic and epigenomic changes stabilize Arabidopsis allopolyploids.</title>
        <authorList>
            <person name="Chen Z."/>
        </authorList>
    </citation>
    <scope>NUCLEOTIDE SEQUENCE [LARGE SCALE GENOMIC DNA]</scope>
    <source>
        <strain evidence="1">Allo738</strain>
        <tissue evidence="1">Leaf</tissue>
    </source>
</reference>
<proteinExistence type="predicted"/>